<dbReference type="EMBL" id="QOHO01000018">
    <property type="protein sequence ID" value="RFZ79787.1"/>
    <property type="molecule type" value="Genomic_DNA"/>
</dbReference>
<dbReference type="RefSeq" id="WP_205692738.1">
    <property type="nucleotide sequence ID" value="NZ_QOHO01000018.1"/>
</dbReference>
<comment type="caution">
    <text evidence="1">The sequence shown here is derived from an EMBL/GenBank/DDBJ whole genome shotgun (WGS) entry which is preliminary data.</text>
</comment>
<gene>
    <name evidence="1" type="ORF">DS742_06425</name>
</gene>
<accession>A0A3E2NFK3</accession>
<reference evidence="1 2" key="1">
    <citation type="submission" date="2018-07" db="EMBL/GenBank/DDBJ databases">
        <title>New species, Clostridium PI-S10-A1B.</title>
        <authorList>
            <person name="Krishna G."/>
            <person name="Summeta K."/>
            <person name="Shikha S."/>
            <person name="Prabhu P.B."/>
            <person name="Suresh K."/>
        </authorList>
    </citation>
    <scope>NUCLEOTIDE SEQUENCE [LARGE SCALE GENOMIC DNA]</scope>
    <source>
        <strain evidence="1 2">PI-S10-A1B</strain>
    </source>
</reference>
<organism evidence="1 2">
    <name type="scientific">Lacrimispora amygdalina</name>
    <dbReference type="NCBI Taxonomy" id="253257"/>
    <lineage>
        <taxon>Bacteria</taxon>
        <taxon>Bacillati</taxon>
        <taxon>Bacillota</taxon>
        <taxon>Clostridia</taxon>
        <taxon>Lachnospirales</taxon>
        <taxon>Lachnospiraceae</taxon>
        <taxon>Lacrimispora</taxon>
    </lineage>
</organism>
<name>A0A3E2NFK3_9FIRM</name>
<protein>
    <submittedName>
        <fullName evidence="1">Uncharacterized protein</fullName>
    </submittedName>
</protein>
<proteinExistence type="predicted"/>
<evidence type="ECO:0000313" key="1">
    <source>
        <dbReference type="EMBL" id="RFZ79787.1"/>
    </source>
</evidence>
<dbReference type="Proteomes" id="UP000260680">
    <property type="component" value="Unassembled WGS sequence"/>
</dbReference>
<evidence type="ECO:0000313" key="2">
    <source>
        <dbReference type="Proteomes" id="UP000260680"/>
    </source>
</evidence>
<sequence>MSIENVEGIGFQWVFSGVAGNRTEEEGLRRFGGGLELLRPGRCKKHGRKLASKPISEETLSANFFQKFG</sequence>
<dbReference type="AlphaFoldDB" id="A0A3E2NFK3"/>